<evidence type="ECO:0000313" key="3">
    <source>
        <dbReference type="EMBL" id="CAI4217000.1"/>
    </source>
</evidence>
<organism evidence="3 4">
    <name type="scientific">Parascedosporium putredinis</name>
    <dbReference type="NCBI Taxonomy" id="1442378"/>
    <lineage>
        <taxon>Eukaryota</taxon>
        <taxon>Fungi</taxon>
        <taxon>Dikarya</taxon>
        <taxon>Ascomycota</taxon>
        <taxon>Pezizomycotina</taxon>
        <taxon>Sordariomycetes</taxon>
        <taxon>Hypocreomycetidae</taxon>
        <taxon>Microascales</taxon>
        <taxon>Microascaceae</taxon>
        <taxon>Parascedosporium</taxon>
    </lineage>
</organism>
<dbReference type="Proteomes" id="UP000838763">
    <property type="component" value="Unassembled WGS sequence"/>
</dbReference>
<comment type="caution">
    <text evidence="3">The sequence shown here is derived from an EMBL/GenBank/DDBJ whole genome shotgun (WGS) entry which is preliminary data.</text>
</comment>
<accession>A0A9P1MBN0</accession>
<dbReference type="InterPro" id="IPR029014">
    <property type="entry name" value="NiFe-Hase_large"/>
</dbReference>
<reference evidence="3" key="1">
    <citation type="submission" date="2022-11" db="EMBL/GenBank/DDBJ databases">
        <authorList>
            <person name="Scott C."/>
            <person name="Bruce N."/>
        </authorList>
    </citation>
    <scope>NUCLEOTIDE SEQUENCE</scope>
</reference>
<name>A0A9P1MBN0_9PEZI</name>
<dbReference type="SUPFAM" id="SSF56762">
    <property type="entry name" value="HydB/Nqo4-like"/>
    <property type="match status" value="1"/>
</dbReference>
<dbReference type="OrthoDB" id="1009at2759"/>
<evidence type="ECO:0000313" key="4">
    <source>
        <dbReference type="Proteomes" id="UP000838763"/>
    </source>
</evidence>
<dbReference type="EMBL" id="CALLCH030000015">
    <property type="protein sequence ID" value="CAI4217000.1"/>
    <property type="molecule type" value="Genomic_DNA"/>
</dbReference>
<gene>
    <name evidence="3" type="ORF">PPNO1_LOCUS6643</name>
</gene>
<dbReference type="Gene3D" id="1.10.645.10">
    <property type="entry name" value="Cytochrome-c3 Hydrogenase, chain B"/>
    <property type="match status" value="1"/>
</dbReference>
<evidence type="ECO:0000256" key="2">
    <source>
        <dbReference type="SAM" id="MobiDB-lite"/>
    </source>
</evidence>
<feature type="region of interest" description="Disordered" evidence="2">
    <location>
        <begin position="55"/>
        <end position="74"/>
    </location>
</feature>
<keyword evidence="4" id="KW-1185">Reference proteome</keyword>
<sequence length="127" mass="14080">MSFSTVSRLAGHSAKRLCLRPARSVISRPISTTAIRRYAEPHDVGIKLVPVNESFSNSNDPHGEHLEAQATKSREEVEDRKIRHYTVNFGPQHPAAHGVLRLILELSGEEIIRADPTSACFTEAPRS</sequence>
<protein>
    <submittedName>
        <fullName evidence="3">Uncharacterized protein</fullName>
    </submittedName>
</protein>
<dbReference type="AlphaFoldDB" id="A0A9P1MBN0"/>
<proteinExistence type="inferred from homology"/>
<comment type="similarity">
    <text evidence="1">Belongs to the complex I 49 kDa subunit family.</text>
</comment>
<evidence type="ECO:0000256" key="1">
    <source>
        <dbReference type="ARBA" id="ARBA00005769"/>
    </source>
</evidence>
<feature type="compositionally biased region" description="Basic and acidic residues" evidence="2">
    <location>
        <begin position="61"/>
        <end position="74"/>
    </location>
</feature>